<name>A0ABR0KWL9_9PEZI</name>
<feature type="region of interest" description="Disordered" evidence="1">
    <location>
        <begin position="29"/>
        <end position="49"/>
    </location>
</feature>
<dbReference type="EMBL" id="JAVRRA010023363">
    <property type="protein sequence ID" value="KAK5139755.1"/>
    <property type="molecule type" value="Genomic_DNA"/>
</dbReference>
<evidence type="ECO:0000313" key="3">
    <source>
        <dbReference type="Proteomes" id="UP001357485"/>
    </source>
</evidence>
<evidence type="ECO:0000256" key="1">
    <source>
        <dbReference type="SAM" id="MobiDB-lite"/>
    </source>
</evidence>
<organism evidence="2 3">
    <name type="scientific">Cryomyces antarcticus</name>
    <dbReference type="NCBI Taxonomy" id="329879"/>
    <lineage>
        <taxon>Eukaryota</taxon>
        <taxon>Fungi</taxon>
        <taxon>Dikarya</taxon>
        <taxon>Ascomycota</taxon>
        <taxon>Pezizomycotina</taxon>
        <taxon>Dothideomycetes</taxon>
        <taxon>Dothideomycetes incertae sedis</taxon>
        <taxon>Cryomyces</taxon>
    </lineage>
</organism>
<evidence type="ECO:0000313" key="2">
    <source>
        <dbReference type="EMBL" id="KAK5139755.1"/>
    </source>
</evidence>
<protein>
    <submittedName>
        <fullName evidence="2">Uncharacterized protein</fullName>
    </submittedName>
</protein>
<dbReference type="Proteomes" id="UP001357485">
    <property type="component" value="Unassembled WGS sequence"/>
</dbReference>
<comment type="caution">
    <text evidence="2">The sequence shown here is derived from an EMBL/GenBank/DDBJ whole genome shotgun (WGS) entry which is preliminary data.</text>
</comment>
<accession>A0ABR0KWL9</accession>
<sequence>RARMRLVRVSRRSAKRLATWTSSTMQVRKASTVRSMSPREMATSSSVAPRAKVLSRMMAT</sequence>
<reference evidence="2 3" key="1">
    <citation type="submission" date="2023-08" db="EMBL/GenBank/DDBJ databases">
        <title>Black Yeasts Isolated from many extreme environments.</title>
        <authorList>
            <person name="Coleine C."/>
            <person name="Stajich J.E."/>
            <person name="Selbmann L."/>
        </authorList>
    </citation>
    <scope>NUCLEOTIDE SEQUENCE [LARGE SCALE GENOMIC DNA]</scope>
    <source>
        <strain evidence="2 3">CCFEE 536</strain>
    </source>
</reference>
<proteinExistence type="predicted"/>
<feature type="non-terminal residue" evidence="2">
    <location>
        <position position="60"/>
    </location>
</feature>
<gene>
    <name evidence="2" type="ORF">LTR16_012871</name>
</gene>
<feature type="non-terminal residue" evidence="2">
    <location>
        <position position="1"/>
    </location>
</feature>
<keyword evidence="3" id="KW-1185">Reference proteome</keyword>